<dbReference type="InterPro" id="IPR013658">
    <property type="entry name" value="SGL"/>
</dbReference>
<reference evidence="5 6" key="1">
    <citation type="submission" date="2018-03" db="EMBL/GenBank/DDBJ databases">
        <authorList>
            <person name="Keele B.F."/>
        </authorList>
    </citation>
    <scope>NUCLEOTIDE SEQUENCE [LARGE SCALE GENOMIC DNA]</scope>
    <source>
        <strain evidence="5 6">CECT 8626</strain>
    </source>
</reference>
<keyword evidence="5" id="KW-0378">Hydrolase</keyword>
<feature type="domain" description="SMP-30/Gluconolactonase/LRE-like region" evidence="4">
    <location>
        <begin position="13"/>
        <end position="253"/>
    </location>
</feature>
<dbReference type="EMBL" id="OMOQ01000001">
    <property type="protein sequence ID" value="SPH18744.1"/>
    <property type="molecule type" value="Genomic_DNA"/>
</dbReference>
<evidence type="ECO:0000256" key="2">
    <source>
        <dbReference type="PIRSR" id="PIRSR605511-1"/>
    </source>
</evidence>
<keyword evidence="6" id="KW-1185">Reference proteome</keyword>
<dbReference type="PANTHER" id="PTHR10907:SF47">
    <property type="entry name" value="REGUCALCIN"/>
    <property type="match status" value="1"/>
</dbReference>
<accession>A0A2R8B7Z3</accession>
<dbReference type="InterPro" id="IPR011042">
    <property type="entry name" value="6-blade_b-propeller_TolB-like"/>
</dbReference>
<evidence type="ECO:0000256" key="1">
    <source>
        <dbReference type="ARBA" id="ARBA00008853"/>
    </source>
</evidence>
<sequence>MSVTVFSATRCALGEGPMWHPERAELFWFDILGKRLHAKGAGGERNWQFDEHISAAGRIDRETLLIASETGLYRFDIGSGERSLVVALEADNPVTRSNDGRADPWGGFWIGTMGKTAERGAGAIYRFYRGELQKLIADVTISNSICFRADRSAAFYTDTRIGRIMRQPLAAADGWPEGEPEVFLDLGHNDALGVDGSVMDSEGCLWNAQWGASRVERYAPDGRLLETVGVPTSQASCPAFGGDDLKTLYITTAADGVKDDEAGKTYGTRIDVAGLADPEVVA</sequence>
<proteinExistence type="inferred from homology"/>
<name>A0A2R8B7Z3_9RHOB</name>
<evidence type="ECO:0000313" key="5">
    <source>
        <dbReference type="EMBL" id="SPH18744.1"/>
    </source>
</evidence>
<dbReference type="EC" id="3.1.1.99" evidence="5"/>
<comment type="cofactor">
    <cofactor evidence="3">
        <name>Zn(2+)</name>
        <dbReference type="ChEBI" id="CHEBI:29105"/>
    </cofactor>
    <text evidence="3">Binds 1 divalent metal cation per subunit.</text>
</comment>
<dbReference type="OrthoDB" id="2633250at2"/>
<feature type="active site" description="Proton donor/acceptor" evidence="2">
    <location>
        <position position="195"/>
    </location>
</feature>
<organism evidence="5 6">
    <name type="scientific">Albidovulum aquaemixtae</name>
    <dbReference type="NCBI Taxonomy" id="1542388"/>
    <lineage>
        <taxon>Bacteria</taxon>
        <taxon>Pseudomonadati</taxon>
        <taxon>Pseudomonadota</taxon>
        <taxon>Alphaproteobacteria</taxon>
        <taxon>Rhodobacterales</taxon>
        <taxon>Paracoccaceae</taxon>
        <taxon>Albidovulum</taxon>
    </lineage>
</organism>
<dbReference type="PANTHER" id="PTHR10907">
    <property type="entry name" value="REGUCALCIN"/>
    <property type="match status" value="1"/>
</dbReference>
<dbReference type="PRINTS" id="PR01790">
    <property type="entry name" value="SMP30FAMILY"/>
</dbReference>
<feature type="binding site" evidence="3">
    <location>
        <position position="98"/>
    </location>
    <ligand>
        <name>substrate</name>
    </ligand>
</feature>
<keyword evidence="3" id="KW-0479">Metal-binding</keyword>
<dbReference type="InterPro" id="IPR005511">
    <property type="entry name" value="SMP-30"/>
</dbReference>
<dbReference type="SUPFAM" id="SSF63829">
    <property type="entry name" value="Calcium-dependent phosphotriesterase"/>
    <property type="match status" value="1"/>
</dbReference>
<dbReference type="Gene3D" id="2.120.10.30">
    <property type="entry name" value="TolB, C-terminal domain"/>
    <property type="match status" value="1"/>
</dbReference>
<comment type="similarity">
    <text evidence="1">Belongs to the SMP-30/CGR1 family.</text>
</comment>
<dbReference type="Pfam" id="PF08450">
    <property type="entry name" value="SGL"/>
    <property type="match status" value="1"/>
</dbReference>
<dbReference type="RefSeq" id="WP_108853099.1">
    <property type="nucleotide sequence ID" value="NZ_OMOQ01000001.1"/>
</dbReference>
<dbReference type="GO" id="GO:0019853">
    <property type="term" value="P:L-ascorbic acid biosynthetic process"/>
    <property type="evidence" value="ECO:0007669"/>
    <property type="project" value="TreeGrafter"/>
</dbReference>
<feature type="binding site" evidence="3">
    <location>
        <position position="15"/>
    </location>
    <ligand>
        <name>a divalent metal cation</name>
        <dbReference type="ChEBI" id="CHEBI:60240"/>
    </ligand>
</feature>
<dbReference type="Proteomes" id="UP000244924">
    <property type="component" value="Unassembled WGS sequence"/>
</dbReference>
<dbReference type="GO" id="GO:0004341">
    <property type="term" value="F:gluconolactonase activity"/>
    <property type="evidence" value="ECO:0007669"/>
    <property type="project" value="TreeGrafter"/>
</dbReference>
<dbReference type="AlphaFoldDB" id="A0A2R8B7Z3"/>
<feature type="binding site" evidence="3">
    <location>
        <position position="143"/>
    </location>
    <ligand>
        <name>a divalent metal cation</name>
        <dbReference type="ChEBI" id="CHEBI:60240"/>
    </ligand>
</feature>
<dbReference type="GO" id="GO:0005509">
    <property type="term" value="F:calcium ion binding"/>
    <property type="evidence" value="ECO:0007669"/>
    <property type="project" value="TreeGrafter"/>
</dbReference>
<evidence type="ECO:0000259" key="4">
    <source>
        <dbReference type="Pfam" id="PF08450"/>
    </source>
</evidence>
<feature type="binding site" evidence="3">
    <location>
        <position position="96"/>
    </location>
    <ligand>
        <name>substrate</name>
    </ligand>
</feature>
<keyword evidence="3" id="KW-0862">Zinc</keyword>
<protein>
    <submittedName>
        <fullName evidence="5">6-deoxy-6-sulfogluconolactonase</fullName>
        <ecNumber evidence="5">3.1.1.99</ecNumber>
    </submittedName>
</protein>
<gene>
    <name evidence="5" type="ORF">DEA8626_02287</name>
</gene>
<evidence type="ECO:0000313" key="6">
    <source>
        <dbReference type="Proteomes" id="UP000244924"/>
    </source>
</evidence>
<feature type="binding site" evidence="3">
    <location>
        <position position="195"/>
    </location>
    <ligand>
        <name>a divalent metal cation</name>
        <dbReference type="ChEBI" id="CHEBI:60240"/>
    </ligand>
</feature>
<evidence type="ECO:0000256" key="3">
    <source>
        <dbReference type="PIRSR" id="PIRSR605511-2"/>
    </source>
</evidence>